<dbReference type="EC" id="4.2.99.18" evidence="6"/>
<comment type="catalytic activity">
    <reaction evidence="24">
        <text>NAD(+) + (deoxyribonucleotide)n-3'-hydroxyl + 5'-phospho-(deoxyribonucleotide)m = (deoxyribonucleotide)n+m + AMP + beta-nicotinamide D-nucleotide.</text>
        <dbReference type="EC" id="6.5.1.2"/>
    </reaction>
</comment>
<dbReference type="GO" id="GO:0003887">
    <property type="term" value="F:DNA-directed DNA polymerase activity"/>
    <property type="evidence" value="ECO:0007669"/>
    <property type="project" value="UniProtKB-KW"/>
</dbReference>
<reference evidence="34" key="1">
    <citation type="journal article" date="2020" name="Nature">
        <title>Giant virus diversity and host interactions through global metagenomics.</title>
        <authorList>
            <person name="Schulz F."/>
            <person name="Roux S."/>
            <person name="Paez-Espino D."/>
            <person name="Jungbluth S."/>
            <person name="Walsh D.A."/>
            <person name="Denef V.J."/>
            <person name="McMahon K.D."/>
            <person name="Konstantinidis K.T."/>
            <person name="Eloe-Fadrosh E.A."/>
            <person name="Kyrpides N.C."/>
            <person name="Woyke T."/>
        </authorList>
    </citation>
    <scope>NUCLEOTIDE SEQUENCE</scope>
    <source>
        <strain evidence="34">GVMAG-M-3300010158-13</strain>
    </source>
</reference>
<feature type="domain" description="NAD-dependent DNA ligase N-terminal" evidence="33">
    <location>
        <begin position="386"/>
        <end position="774"/>
    </location>
</feature>
<dbReference type="InterPro" id="IPR002008">
    <property type="entry name" value="DNA_pol_X_beta-like"/>
</dbReference>
<feature type="domain" description="Helix-hairpin-helix DNA-binding motif class 1" evidence="31">
    <location>
        <begin position="802"/>
        <end position="821"/>
    </location>
</feature>
<keyword evidence="11" id="KW-0436">Ligase</keyword>
<dbReference type="PANTHER" id="PTHR11276:SF28">
    <property type="entry name" value="DNA POLYMERASE LAMBDA"/>
    <property type="match status" value="1"/>
</dbReference>
<dbReference type="InterPro" id="IPR028207">
    <property type="entry name" value="DNA_pol_B_palm_palm"/>
</dbReference>
<dbReference type="GO" id="GO:0003677">
    <property type="term" value="F:DNA binding"/>
    <property type="evidence" value="ECO:0007669"/>
    <property type="project" value="UniProtKB-KW"/>
</dbReference>
<dbReference type="SUPFAM" id="SSF47802">
    <property type="entry name" value="DNA polymerase beta, N-terminal domain-like"/>
    <property type="match status" value="1"/>
</dbReference>
<organism evidence="34">
    <name type="scientific">viral metagenome</name>
    <dbReference type="NCBI Taxonomy" id="1070528"/>
    <lineage>
        <taxon>unclassified sequences</taxon>
        <taxon>metagenomes</taxon>
        <taxon>organismal metagenomes</taxon>
    </lineage>
</organism>
<dbReference type="InterPro" id="IPR043519">
    <property type="entry name" value="NT_sf"/>
</dbReference>
<dbReference type="InterPro" id="IPR002054">
    <property type="entry name" value="DNA-dir_DNA_pol_X"/>
</dbReference>
<dbReference type="GO" id="GO:0006260">
    <property type="term" value="P:DNA replication"/>
    <property type="evidence" value="ECO:0007669"/>
    <property type="project" value="UniProtKB-KW"/>
</dbReference>
<evidence type="ECO:0000256" key="3">
    <source>
        <dbReference type="ARBA" id="ARBA00004496"/>
    </source>
</evidence>
<evidence type="ECO:0000256" key="27">
    <source>
        <dbReference type="ARBA" id="ARBA00044632"/>
    </source>
</evidence>
<dbReference type="EC" id="2.7.7.7" evidence="5"/>
<evidence type="ECO:0000256" key="29">
    <source>
        <dbReference type="ARBA" id="ARBA00045548"/>
    </source>
</evidence>
<keyword evidence="12" id="KW-0237">DNA synthesis</keyword>
<dbReference type="SMART" id="SM00278">
    <property type="entry name" value="HhH1"/>
    <property type="match status" value="4"/>
</dbReference>
<dbReference type="SUPFAM" id="SSF50249">
    <property type="entry name" value="Nucleic acid-binding proteins"/>
    <property type="match status" value="1"/>
</dbReference>
<dbReference type="GO" id="GO:0005737">
    <property type="term" value="C:cytoplasm"/>
    <property type="evidence" value="ECO:0007669"/>
    <property type="project" value="UniProtKB-SubCell"/>
</dbReference>
<evidence type="ECO:0000259" key="32">
    <source>
        <dbReference type="SMART" id="SM00483"/>
    </source>
</evidence>
<dbReference type="InterPro" id="IPR013840">
    <property type="entry name" value="DNAligase_N"/>
</dbReference>
<evidence type="ECO:0000256" key="19">
    <source>
        <dbReference type="ARBA" id="ARBA00023027"/>
    </source>
</evidence>
<dbReference type="SMART" id="SM00532">
    <property type="entry name" value="LIGANc"/>
    <property type="match status" value="1"/>
</dbReference>
<keyword evidence="10" id="KW-0488">Methylation</keyword>
<evidence type="ECO:0000256" key="22">
    <source>
        <dbReference type="ARBA" id="ARBA00023204"/>
    </source>
</evidence>
<dbReference type="PANTHER" id="PTHR11276">
    <property type="entry name" value="DNA POLYMERASE TYPE-X FAMILY MEMBER"/>
    <property type="match status" value="1"/>
</dbReference>
<evidence type="ECO:0000256" key="28">
    <source>
        <dbReference type="ARBA" id="ARBA00044678"/>
    </source>
</evidence>
<name>A0A6C0B911_9ZZZZ</name>
<dbReference type="InterPro" id="IPR036420">
    <property type="entry name" value="BRCT_dom_sf"/>
</dbReference>
<keyword evidence="17" id="KW-0832">Ubl conjugation</keyword>
<feature type="domain" description="Helix-hairpin-helix DNA-binding motif class 1" evidence="31">
    <location>
        <begin position="872"/>
        <end position="891"/>
    </location>
</feature>
<proteinExistence type="inferred from homology"/>
<dbReference type="PRINTS" id="PR00869">
    <property type="entry name" value="DNAPOLX"/>
</dbReference>
<evidence type="ECO:0000256" key="18">
    <source>
        <dbReference type="ARBA" id="ARBA00022932"/>
    </source>
</evidence>
<evidence type="ECO:0000256" key="4">
    <source>
        <dbReference type="ARBA" id="ARBA00008323"/>
    </source>
</evidence>
<accession>A0A6C0B911</accession>
<dbReference type="InterPro" id="IPR013839">
    <property type="entry name" value="DNAligase_adenylation"/>
</dbReference>
<dbReference type="Gene3D" id="3.40.50.10190">
    <property type="entry name" value="BRCT domain"/>
    <property type="match status" value="1"/>
</dbReference>
<comment type="function">
    <text evidence="29">Repair polymerase that plays a key role in base-excision repair. During this process, the damaged base is excised by specific DNA glycosylases, the DNA backbone is nicked at the abasic site by an apurinic/apyrimidic (AP) endonuclease, and POLB removes 5'-deoxyribose-phosphate from the preincised AP site acting as a 5'-deoxyribose-phosphate lyase (5'-dRP lyase); through its DNA polymerase activity, it adds one nucleotide to the 3' end of the arising single-nucleotide gap. Conducts 'gap-filling' DNA synthesis in a stepwise distributive fashion rather than in a processive fashion as for other DNA polymerases. It is also able to cleave sugar-phosphate bonds 3' to an intact AP site, acting as an AP lyase.</text>
</comment>
<evidence type="ECO:0000256" key="2">
    <source>
        <dbReference type="ARBA" id="ARBA00001946"/>
    </source>
</evidence>
<evidence type="ECO:0000256" key="11">
    <source>
        <dbReference type="ARBA" id="ARBA00022598"/>
    </source>
</evidence>
<dbReference type="InterPro" id="IPR010996">
    <property type="entry name" value="HHH_MUS81"/>
</dbReference>
<evidence type="ECO:0000256" key="1">
    <source>
        <dbReference type="ARBA" id="ARBA00001936"/>
    </source>
</evidence>
<dbReference type="InterPro" id="IPR018944">
    <property type="entry name" value="DNA_pol_lambd_fingers_domain"/>
</dbReference>
<dbReference type="InterPro" id="IPR012340">
    <property type="entry name" value="NA-bd_OB-fold"/>
</dbReference>
<keyword evidence="20" id="KW-0915">Sodium</keyword>
<evidence type="ECO:0000256" key="23">
    <source>
        <dbReference type="ARBA" id="ARBA00023239"/>
    </source>
</evidence>
<dbReference type="Pfam" id="PF10391">
    <property type="entry name" value="DNA_pol_lambd_f"/>
    <property type="match status" value="1"/>
</dbReference>
<dbReference type="GO" id="GO:0000166">
    <property type="term" value="F:nucleotide binding"/>
    <property type="evidence" value="ECO:0007669"/>
    <property type="project" value="InterPro"/>
</dbReference>
<dbReference type="InterPro" id="IPR022312">
    <property type="entry name" value="DNA_pol_X"/>
</dbReference>
<dbReference type="Gene3D" id="3.30.470.30">
    <property type="entry name" value="DNA ligase/mRNA capping enzyme"/>
    <property type="match status" value="1"/>
</dbReference>
<evidence type="ECO:0000256" key="17">
    <source>
        <dbReference type="ARBA" id="ARBA00022843"/>
    </source>
</evidence>
<dbReference type="FunFam" id="3.30.210.10:FF:000002">
    <property type="entry name" value="DNA polymerase"/>
    <property type="match status" value="1"/>
</dbReference>
<dbReference type="GO" id="GO:0006303">
    <property type="term" value="P:double-strand break repair via nonhomologous end joining"/>
    <property type="evidence" value="ECO:0007669"/>
    <property type="project" value="TreeGrafter"/>
</dbReference>
<sequence length="999" mass="113251">MKTRKLKNQNRKTKKIEQNLFKTIGGNNTMSKRRLNEELITLMDKLQTIMAKQGEPFKARAYKKAEETIMEFNVDIIDVEQLKGKPGIGETIMKKLVEYSETGTLRLLEREKNNPENILSDVYGIGPKKAKDLVAKGITSINQLRLQQDKLLNDVQKVGLKYYEDILERIPRAEIDRYAHIFDLIFNKVKVDGARYEIVGSYRRGATSSGDIDVIITSPKEEVFKRFIDQLVSEKVIVEILSRGPSKCLVIARLHSAKHARRVDFLFASPEEYPFSVLYFTGSKAFNTVMRGHALKMDFSLNEHGLSKMVDKKKEKKVEHVFRNEKDIFDYLNMEYKAPGERIDGRSVVIKAEPGKTRKIRAVIKKIPNEKIKIIDNNSFSEVEKMSQKELEDLVERANAAYYNETAILTDNEYDIVKELLERKYPNSTILKEVGAPVKKDKVTLPYEMASMDKIKPDTGALLQWTGKYKGPYVLSCKLDGVSGLYTTEGVEPKLYTRGNGLVGQDVSHLIKVLKLPKHKGTVVRGEFIIPKKVFEEKYKDKFANPRNLVAGIVNSKSIDEKTKDLHFVCYEVIMPLLKPSEQLQQLITLNYETVLNLTVDKLTNEYLSATLLDWRKDYEYEIDGVIVTNDLVYPRIPGNPEHAFAFKMVISDQIAEVKVLDVLWSPSKDGYLKPRVRIEPIRLGGVTIEYATGFNAKFIEENKIGFGAMIEIVRSGDVIPFIKSTIVPAERANMPNVAYRWTDSHVDIILENVANDPTVREKTVTAFFVGLEVDGLSTGNVKRLISAGFDTVPKIVHMQKADFKKVEGFKEKLTEKIYTSIHDKLEKAALVDIMAASGLLGRGLSNKKIEPIMTAFPDILKSTETPASKIKMLKSVKGIGKENAEAFVSNIEKFNSFYKEIFPGKSTESLQNVLRPVESTVIDKSSPLFGKKIVMTKVRDKDIIEYLKTVGATLEDSMKKDVFILIVKSHEDESSKTKAAKENNIPIMTPVEFKAKYI</sequence>
<comment type="catalytic activity">
    <reaction evidence="28">
        <text>a 5'-end 2'-deoxyribose-2'-deoxyribonucleotide-DNA = (2E,4S)-4-hydroxypenten-2-al-5-phosphate + a 5'-end 5'-phospho-2'-deoxyribonucleoside-DNA + H(+)</text>
        <dbReference type="Rhea" id="RHEA:76255"/>
        <dbReference type="Rhea" id="RHEA-COMP:13180"/>
        <dbReference type="Rhea" id="RHEA-COMP:18657"/>
        <dbReference type="ChEBI" id="CHEBI:15378"/>
        <dbReference type="ChEBI" id="CHEBI:136412"/>
        <dbReference type="ChEBI" id="CHEBI:195194"/>
        <dbReference type="ChEBI" id="CHEBI:195195"/>
    </reaction>
</comment>
<evidence type="ECO:0000256" key="26">
    <source>
        <dbReference type="ARBA" id="ARBA00035726"/>
    </source>
</evidence>
<evidence type="ECO:0000256" key="16">
    <source>
        <dbReference type="ARBA" id="ARBA00022763"/>
    </source>
</evidence>
<comment type="catalytic activity">
    <reaction evidence="27">
        <text>2'-deoxyribonucleotide-(2'-deoxyribose 5'-phosphate)-2'-deoxyribonucleotide-DNA = a 3'-end 2'-deoxyribonucleotide-(2,3-dehydro-2,3-deoxyribose 5'-phosphate)-DNA + a 5'-end 5'-phospho-2'-deoxyribonucleoside-DNA + H(+)</text>
        <dbReference type="Rhea" id="RHEA:66592"/>
        <dbReference type="Rhea" id="RHEA-COMP:13180"/>
        <dbReference type="Rhea" id="RHEA-COMP:16897"/>
        <dbReference type="Rhea" id="RHEA-COMP:17067"/>
        <dbReference type="ChEBI" id="CHEBI:15378"/>
        <dbReference type="ChEBI" id="CHEBI:136412"/>
        <dbReference type="ChEBI" id="CHEBI:157695"/>
        <dbReference type="ChEBI" id="CHEBI:167181"/>
        <dbReference type="EC" id="4.2.99.18"/>
    </reaction>
</comment>
<evidence type="ECO:0000256" key="14">
    <source>
        <dbReference type="ARBA" id="ARBA00022695"/>
    </source>
</evidence>
<dbReference type="Gene3D" id="3.30.210.10">
    <property type="entry name" value="DNA polymerase, thumb domain"/>
    <property type="match status" value="1"/>
</dbReference>
<dbReference type="InterPro" id="IPR029398">
    <property type="entry name" value="PolB_thumb"/>
</dbReference>
<evidence type="ECO:0000256" key="24">
    <source>
        <dbReference type="ARBA" id="ARBA00034005"/>
    </source>
</evidence>
<dbReference type="GO" id="GO:0003911">
    <property type="term" value="F:DNA ligase (NAD+) activity"/>
    <property type="evidence" value="ECO:0007669"/>
    <property type="project" value="UniProtKB-EC"/>
</dbReference>
<dbReference type="InterPro" id="IPR004150">
    <property type="entry name" value="NAD_DNA_ligase_OB"/>
</dbReference>
<feature type="domain" description="Helix-hairpin-helix DNA-binding motif class 1" evidence="31">
    <location>
        <begin position="117"/>
        <end position="136"/>
    </location>
</feature>
<evidence type="ECO:0000256" key="30">
    <source>
        <dbReference type="ARBA" id="ARBA00049244"/>
    </source>
</evidence>
<dbReference type="InterPro" id="IPR027421">
    <property type="entry name" value="DNA_pol_lamdba_lyase_dom_sf"/>
</dbReference>
<dbReference type="Pfam" id="PF14791">
    <property type="entry name" value="DNA_pol_B_thumb"/>
    <property type="match status" value="1"/>
</dbReference>
<dbReference type="GO" id="GO:0005634">
    <property type="term" value="C:nucleus"/>
    <property type="evidence" value="ECO:0007669"/>
    <property type="project" value="TreeGrafter"/>
</dbReference>
<dbReference type="GO" id="GO:0140078">
    <property type="term" value="F:class I DNA-(apurinic or apyrimidinic site) endonuclease activity"/>
    <property type="evidence" value="ECO:0007669"/>
    <property type="project" value="UniProtKB-EC"/>
</dbReference>
<evidence type="ECO:0000259" key="31">
    <source>
        <dbReference type="SMART" id="SM00278"/>
    </source>
</evidence>
<dbReference type="Pfam" id="PF03120">
    <property type="entry name" value="OB_DNA_ligase"/>
    <property type="match status" value="1"/>
</dbReference>
<evidence type="ECO:0000256" key="6">
    <source>
        <dbReference type="ARBA" id="ARBA00012720"/>
    </source>
</evidence>
<keyword evidence="16" id="KW-0227">DNA damage</keyword>
<evidence type="ECO:0000256" key="9">
    <source>
        <dbReference type="ARBA" id="ARBA00020020"/>
    </source>
</evidence>
<dbReference type="InterPro" id="IPR001357">
    <property type="entry name" value="BRCT_dom"/>
</dbReference>
<evidence type="ECO:0000256" key="20">
    <source>
        <dbReference type="ARBA" id="ARBA00023053"/>
    </source>
</evidence>
<keyword evidence="13" id="KW-0808">Transferase</keyword>
<evidence type="ECO:0000256" key="12">
    <source>
        <dbReference type="ARBA" id="ARBA00022634"/>
    </source>
</evidence>
<evidence type="ECO:0000256" key="15">
    <source>
        <dbReference type="ARBA" id="ARBA00022705"/>
    </source>
</evidence>
<dbReference type="CDD" id="cd00141">
    <property type="entry name" value="NT_POLXc"/>
    <property type="match status" value="1"/>
</dbReference>
<dbReference type="InterPro" id="IPR037160">
    <property type="entry name" value="DNA_Pol_thumb_sf"/>
</dbReference>
<feature type="domain" description="Helix-hairpin-helix DNA-binding motif class 1" evidence="31">
    <location>
        <begin position="80"/>
        <end position="99"/>
    </location>
</feature>
<evidence type="ECO:0000256" key="25">
    <source>
        <dbReference type="ARBA" id="ARBA00035717"/>
    </source>
</evidence>
<dbReference type="SMART" id="SM00483">
    <property type="entry name" value="POLXc"/>
    <property type="match status" value="1"/>
</dbReference>
<dbReference type="EC" id="6.5.1.2" evidence="7"/>
<keyword evidence="14" id="KW-0548">Nucleotidyltransferase</keyword>
<keyword evidence="18" id="KW-0239">DNA-directed DNA polymerase</keyword>
<evidence type="ECO:0000256" key="8">
    <source>
        <dbReference type="ARBA" id="ARBA00016513"/>
    </source>
</evidence>
<evidence type="ECO:0000256" key="21">
    <source>
        <dbReference type="ARBA" id="ARBA00023125"/>
    </source>
</evidence>
<dbReference type="EMBL" id="MN739091">
    <property type="protein sequence ID" value="QHS88039.1"/>
    <property type="molecule type" value="Genomic_DNA"/>
</dbReference>
<dbReference type="PRINTS" id="PR00870">
    <property type="entry name" value="DNAPOLXBETA"/>
</dbReference>
<protein>
    <recommendedName>
        <fullName evidence="9">DNA polymerase beta</fullName>
        <ecNumber evidence="5">2.7.7.7</ecNumber>
        <ecNumber evidence="6">4.2.99.18</ecNumber>
        <ecNumber evidence="7">6.5.1.2</ecNumber>
    </recommendedName>
    <alternativeName>
        <fullName evidence="25">5'-deoxyribose-phosphate lyase</fullName>
    </alternativeName>
    <alternativeName>
        <fullName evidence="26">AP lyase</fullName>
    </alternativeName>
    <alternativeName>
        <fullName evidence="8">DNA polymerase lambda</fullName>
    </alternativeName>
</protein>
<feature type="domain" description="DNA-directed DNA polymerase X" evidence="32">
    <location>
        <begin position="34"/>
        <end position="343"/>
    </location>
</feature>
<dbReference type="SUPFAM" id="SSF56091">
    <property type="entry name" value="DNA ligase/mRNA capping enzyme, catalytic domain"/>
    <property type="match status" value="1"/>
</dbReference>
<evidence type="ECO:0000256" key="10">
    <source>
        <dbReference type="ARBA" id="ARBA00022481"/>
    </source>
</evidence>
<comment type="subcellular location">
    <subcellularLocation>
        <location evidence="3">Cytoplasm</location>
    </subcellularLocation>
</comment>
<evidence type="ECO:0000256" key="7">
    <source>
        <dbReference type="ARBA" id="ARBA00012722"/>
    </source>
</evidence>
<comment type="cofactor">
    <cofactor evidence="1">
        <name>Mn(2+)</name>
        <dbReference type="ChEBI" id="CHEBI:29035"/>
    </cofactor>
</comment>
<comment type="catalytic activity">
    <reaction evidence="30">
        <text>DNA(n) + a 2'-deoxyribonucleoside 5'-triphosphate = DNA(n+1) + diphosphate</text>
        <dbReference type="Rhea" id="RHEA:22508"/>
        <dbReference type="Rhea" id="RHEA-COMP:17339"/>
        <dbReference type="Rhea" id="RHEA-COMP:17340"/>
        <dbReference type="ChEBI" id="CHEBI:33019"/>
        <dbReference type="ChEBI" id="CHEBI:61560"/>
        <dbReference type="ChEBI" id="CHEBI:173112"/>
        <dbReference type="EC" id="2.7.7.7"/>
    </reaction>
</comment>
<dbReference type="Gene3D" id="3.30.460.10">
    <property type="entry name" value="Beta Polymerase, domain 2"/>
    <property type="match status" value="1"/>
</dbReference>
<dbReference type="Pfam" id="PF14716">
    <property type="entry name" value="HHH_8"/>
    <property type="match status" value="1"/>
</dbReference>
<dbReference type="Gene3D" id="2.40.50.140">
    <property type="entry name" value="Nucleic acid-binding proteins"/>
    <property type="match status" value="1"/>
</dbReference>
<dbReference type="Pfam" id="PF01653">
    <property type="entry name" value="DNA_ligase_aden"/>
    <property type="match status" value="1"/>
</dbReference>
<dbReference type="InterPro" id="IPR010995">
    <property type="entry name" value="DNA_repair_Rad51/TF_NusA_a-hlx"/>
</dbReference>
<evidence type="ECO:0000259" key="33">
    <source>
        <dbReference type="SMART" id="SM00532"/>
    </source>
</evidence>
<evidence type="ECO:0000256" key="5">
    <source>
        <dbReference type="ARBA" id="ARBA00012417"/>
    </source>
</evidence>
<dbReference type="SUPFAM" id="SSF81301">
    <property type="entry name" value="Nucleotidyltransferase"/>
    <property type="match status" value="1"/>
</dbReference>
<evidence type="ECO:0000256" key="13">
    <source>
        <dbReference type="ARBA" id="ARBA00022679"/>
    </source>
</evidence>
<dbReference type="PROSITE" id="PS00522">
    <property type="entry name" value="DNA_POLYMERASE_X"/>
    <property type="match status" value="1"/>
</dbReference>
<comment type="cofactor">
    <cofactor evidence="2">
        <name>Mg(2+)</name>
        <dbReference type="ChEBI" id="CHEBI:18420"/>
    </cofactor>
</comment>
<keyword evidence="22" id="KW-0234">DNA repair</keyword>
<keyword evidence="15" id="KW-0235">DNA replication</keyword>
<dbReference type="SUPFAM" id="SSF81585">
    <property type="entry name" value="PsbU/PolX domain-like"/>
    <property type="match status" value="1"/>
</dbReference>
<dbReference type="SUPFAM" id="SSF52113">
    <property type="entry name" value="BRCT domain"/>
    <property type="match status" value="1"/>
</dbReference>
<dbReference type="InterPro" id="IPR019843">
    <property type="entry name" value="DNA_pol-X_BS"/>
</dbReference>
<dbReference type="SUPFAM" id="SSF47794">
    <property type="entry name" value="Rad51 N-terminal domain-like"/>
    <property type="match status" value="1"/>
</dbReference>
<evidence type="ECO:0000313" key="34">
    <source>
        <dbReference type="EMBL" id="QHS88039.1"/>
    </source>
</evidence>
<keyword evidence="19" id="KW-0520">NAD</keyword>
<dbReference type="Pfam" id="PF00533">
    <property type="entry name" value="BRCT"/>
    <property type="match status" value="1"/>
</dbReference>
<dbReference type="AlphaFoldDB" id="A0A6C0B911"/>
<keyword evidence="21" id="KW-0238">DNA-binding</keyword>
<dbReference type="Gene3D" id="1.10.150.110">
    <property type="entry name" value="DNA polymerase beta, N-terminal domain-like"/>
    <property type="match status" value="1"/>
</dbReference>
<dbReference type="InterPro" id="IPR003583">
    <property type="entry name" value="Hlx-hairpin-Hlx_DNA-bd_motif"/>
</dbReference>
<dbReference type="Pfam" id="PF14792">
    <property type="entry name" value="DNA_pol_B_palm"/>
    <property type="match status" value="1"/>
</dbReference>
<dbReference type="Gene3D" id="1.10.150.20">
    <property type="entry name" value="5' to 3' exonuclease, C-terminal subdomain"/>
    <property type="match status" value="2"/>
</dbReference>
<keyword evidence="23" id="KW-0456">Lyase</keyword>
<comment type="similarity">
    <text evidence="4">Belongs to the DNA polymerase type-X family.</text>
</comment>